<dbReference type="RefSeq" id="XP_022345349.1">
    <property type="nucleotide sequence ID" value="XM_022489641.1"/>
</dbReference>
<feature type="transmembrane region" description="Helical" evidence="7">
    <location>
        <begin position="1440"/>
        <end position="1461"/>
    </location>
</feature>
<accession>A0A8B8EZB8</accession>
<keyword evidence="7" id="KW-0812">Transmembrane</keyword>
<organism evidence="11 12">
    <name type="scientific">Crassostrea virginica</name>
    <name type="common">Eastern oyster</name>
    <dbReference type="NCBI Taxonomy" id="6565"/>
    <lineage>
        <taxon>Eukaryota</taxon>
        <taxon>Metazoa</taxon>
        <taxon>Spiralia</taxon>
        <taxon>Lophotrochozoa</taxon>
        <taxon>Mollusca</taxon>
        <taxon>Bivalvia</taxon>
        <taxon>Autobranchia</taxon>
        <taxon>Pteriomorphia</taxon>
        <taxon>Ostreida</taxon>
        <taxon>Ostreoidea</taxon>
        <taxon>Ostreidae</taxon>
        <taxon>Crassostrea</taxon>
    </lineage>
</organism>
<dbReference type="SMART" id="SM00060">
    <property type="entry name" value="FN3"/>
    <property type="match status" value="1"/>
</dbReference>
<dbReference type="CDD" id="cd00063">
    <property type="entry name" value="FN3"/>
    <property type="match status" value="1"/>
</dbReference>
<feature type="signal peptide" evidence="8">
    <location>
        <begin position="1"/>
        <end position="31"/>
    </location>
</feature>
<evidence type="ECO:0000313" key="11">
    <source>
        <dbReference type="Proteomes" id="UP000694844"/>
    </source>
</evidence>
<dbReference type="SUPFAM" id="SSF49265">
    <property type="entry name" value="Fibronectin type III"/>
    <property type="match status" value="1"/>
</dbReference>
<evidence type="ECO:0000259" key="10">
    <source>
        <dbReference type="PROSITE" id="PS50853"/>
    </source>
</evidence>
<dbReference type="GeneID" id="111137933"/>
<feature type="domain" description="Ig-like" evidence="9">
    <location>
        <begin position="514"/>
        <end position="595"/>
    </location>
</feature>
<feature type="domain" description="Ig-like" evidence="9">
    <location>
        <begin position="1057"/>
        <end position="1142"/>
    </location>
</feature>
<dbReference type="GO" id="GO:0005911">
    <property type="term" value="C:cell-cell junction"/>
    <property type="evidence" value="ECO:0007669"/>
    <property type="project" value="TreeGrafter"/>
</dbReference>
<dbReference type="Proteomes" id="UP000694844">
    <property type="component" value="Chromosome 1"/>
</dbReference>
<dbReference type="PROSITE" id="PS50853">
    <property type="entry name" value="FN3"/>
    <property type="match status" value="1"/>
</dbReference>
<dbReference type="GO" id="GO:0050839">
    <property type="term" value="F:cell adhesion molecule binding"/>
    <property type="evidence" value="ECO:0007669"/>
    <property type="project" value="TreeGrafter"/>
</dbReference>
<dbReference type="SMART" id="SM00408">
    <property type="entry name" value="IGc2"/>
    <property type="match status" value="4"/>
</dbReference>
<dbReference type="InterPro" id="IPR003961">
    <property type="entry name" value="FN3_dom"/>
</dbReference>
<dbReference type="PANTHER" id="PTHR11640:SF31">
    <property type="entry name" value="IRREGULAR CHIASM C-ROUGHEST PROTEIN-RELATED"/>
    <property type="match status" value="1"/>
</dbReference>
<feature type="domain" description="Ig-like" evidence="9">
    <location>
        <begin position="967"/>
        <end position="1052"/>
    </location>
</feature>
<evidence type="ECO:0000256" key="2">
    <source>
        <dbReference type="ARBA" id="ARBA00023136"/>
    </source>
</evidence>
<evidence type="ECO:0000256" key="3">
    <source>
        <dbReference type="ARBA" id="ARBA00023157"/>
    </source>
</evidence>
<evidence type="ECO:0000256" key="5">
    <source>
        <dbReference type="ARBA" id="ARBA00023319"/>
    </source>
</evidence>
<gene>
    <name evidence="12" type="primary">LOC111137933</name>
</gene>
<name>A0A8B8EZB8_CRAVI</name>
<dbReference type="SUPFAM" id="SSF48726">
    <property type="entry name" value="Immunoglobulin"/>
    <property type="match status" value="9"/>
</dbReference>
<keyword evidence="4" id="KW-0325">Glycoprotein</keyword>
<dbReference type="KEGG" id="cvn:111137933"/>
<dbReference type="SMART" id="SM00409">
    <property type="entry name" value="IG"/>
    <property type="match status" value="10"/>
</dbReference>
<keyword evidence="7" id="KW-1133">Transmembrane helix</keyword>
<feature type="domain" description="Fibronectin type-III" evidence="10">
    <location>
        <begin position="1330"/>
        <end position="1426"/>
    </location>
</feature>
<feature type="domain" description="Ig-like" evidence="9">
    <location>
        <begin position="881"/>
        <end position="962"/>
    </location>
</feature>
<dbReference type="InterPro" id="IPR051275">
    <property type="entry name" value="Cell_adhesion_signaling"/>
</dbReference>
<dbReference type="GO" id="GO:0005886">
    <property type="term" value="C:plasma membrane"/>
    <property type="evidence" value="ECO:0007669"/>
    <property type="project" value="TreeGrafter"/>
</dbReference>
<feature type="domain" description="Ig-like" evidence="9">
    <location>
        <begin position="600"/>
        <end position="685"/>
    </location>
</feature>
<feature type="compositionally biased region" description="Low complexity" evidence="6">
    <location>
        <begin position="1566"/>
        <end position="1581"/>
    </location>
</feature>
<reference evidence="11" key="1">
    <citation type="submission" date="2024-06" db="UniProtKB">
        <authorList>
            <consortium name="RefSeq"/>
        </authorList>
    </citation>
    <scope>NUCLEOTIDE SEQUENCE [LARGE SCALE GENOMIC DNA]</scope>
</reference>
<protein>
    <submittedName>
        <fullName evidence="12">Hemicentin-1-like isoform X1</fullName>
    </submittedName>
</protein>
<keyword evidence="3" id="KW-1015">Disulfide bond</keyword>
<dbReference type="Pfam" id="PF13927">
    <property type="entry name" value="Ig_3"/>
    <property type="match status" value="4"/>
</dbReference>
<dbReference type="InterPro" id="IPR003598">
    <property type="entry name" value="Ig_sub2"/>
</dbReference>
<feature type="domain" description="Ig-like" evidence="9">
    <location>
        <begin position="233"/>
        <end position="318"/>
    </location>
</feature>
<evidence type="ECO:0000313" key="12">
    <source>
        <dbReference type="RefSeq" id="XP_022345349.1"/>
    </source>
</evidence>
<dbReference type="InterPro" id="IPR036116">
    <property type="entry name" value="FN3_sf"/>
</dbReference>
<dbReference type="Gene3D" id="2.60.40.10">
    <property type="entry name" value="Immunoglobulins"/>
    <property type="match status" value="11"/>
</dbReference>
<evidence type="ECO:0000256" key="4">
    <source>
        <dbReference type="ARBA" id="ARBA00023180"/>
    </source>
</evidence>
<dbReference type="InterPro" id="IPR013783">
    <property type="entry name" value="Ig-like_fold"/>
</dbReference>
<feature type="chain" id="PRO_5034289742" evidence="8">
    <location>
        <begin position="32"/>
        <end position="1581"/>
    </location>
</feature>
<evidence type="ECO:0000256" key="7">
    <source>
        <dbReference type="SAM" id="Phobius"/>
    </source>
</evidence>
<dbReference type="PROSITE" id="PS50835">
    <property type="entry name" value="IG_LIKE"/>
    <property type="match status" value="7"/>
</dbReference>
<keyword evidence="8" id="KW-0732">Signal</keyword>
<feature type="region of interest" description="Disordered" evidence="6">
    <location>
        <begin position="1492"/>
        <end position="1581"/>
    </location>
</feature>
<feature type="domain" description="Ig-like" evidence="9">
    <location>
        <begin position="152"/>
        <end position="228"/>
    </location>
</feature>
<keyword evidence="5" id="KW-0393">Immunoglobulin domain</keyword>
<dbReference type="InterPro" id="IPR007110">
    <property type="entry name" value="Ig-like_dom"/>
</dbReference>
<reference evidence="12" key="2">
    <citation type="submission" date="2025-08" db="UniProtKB">
        <authorList>
            <consortium name="RefSeq"/>
        </authorList>
    </citation>
    <scope>IDENTIFICATION</scope>
    <source>
        <tissue evidence="12">Whole sample</tissue>
    </source>
</reference>
<proteinExistence type="predicted"/>
<sequence length="1581" mass="177386">MAMQLPQPSMFKKLFMLMSLCVSLLGTTTEGQQYNMTGSSEFAVLGKDFTWTCEMFVPPRETTNGVRFLRNNASCAQVGHVDGTCFYGILNTRYTYGCSSPFSYTLTIPAENMTEYEQGSMWMCEYFYDSGFRSLVVTLHLAVDVHNVSLIPSDNPLTLAEGFQKMVRCEVNSNAVPAPTITWYIINMVESYVSSIIIAMNRKYNNKTLECKATNNNKPSKTGATTLNVEYPPSVIPLTQKDAIEGQYFLIICRATPGNPITTMFWWIKVNDPVFRQNGSILELPSIQRNMSGTYKCIAENTYSSGWKGTDSQEMVVNVLYKPVIKGKVRTFVNETNRVVLTREIDSNPLSNISWYDGTELLKTQTFAEITNLTVENASCTDTKNFTLSVSNAVQRNVESMVELIVNCKPKAENDEITIAITSATRRISMSTTVMAYPEPRYILKYENGTKNQMMTVHLQKNAINNFTVHCEQQFAQEIDSVTYILELSNVLGVSTVFIRILKQVDVHNVSLIPSDNPLTLAEGFQKMVRCEVNSNAVPAPTITWYLGSSDITNMVESYVSSIIITVNREYNNKTLACMAINNNKISKTGATTLNVEYPPSVISLTQKDAIEGQYFLIICRATPGNPITTMFWWIKVNDPVFRQNGSILELPSIQRNMSGTYKCIAENTYISGWKGTDSQEMVVNVLYKPVIRGNTRTFVNETNRVVLTREIDSNPLSNISWYDGTELLMTQTFAEITNLTVENASCTDTKNFTLSVSNAVQRNVESMVELIINCKPKADDDEITIAITSATRRISMSTTVMAYPEPRYILKYENGTKNQMMTVHLQKNAINNFTVHCEQQFAQEIDSVTYILELSNVLGVSTVFIRILKQVDVHNVSLIPSDNPMTLAEGVYYMVRCVVNSNAVPAPTITWYMGSTDITNMAGSNASSIIITVNREHNNRMLECKATNNNKPSKTGATTLNVEYPPSVIPLTQKETKEGQDFLISCRATPGNPITTMFWWIKVNDPVFKQNGSTLQLPYIQRHNSGTYKCIAENTYSNGWKGTDSQEMVVNVLYPPSVIPLTQKDTIEGQDFLISCRAIPGNPITTMFWWIKVNDPEFRQNGSTLELPSIQRNRSGTYKCITENTYSNGWKGTDSQEMVVNVLYKPVIRGNIRTFVNETNRVVLTREIDSNPLSNISWYDGSELLKTQTFAEIANLTIENASCTDTKNFTLSVSNAVQRNVESMVELIVNCKPKAEDVEITIVITSATRRISMSTTVMAYPEPRYILKYENGTRNNMMTVHLQKNAINNFTVHCEQQFAQEMDSVTYILELSNVFGASTVFIRILKQEKPSPPTIIEAECEGTGARLKWKSSFDGGAVQFFFVVALSDTYKSSRSDIIRDKGENQTHQTVVPFLRPSVLYTFYVFAKNSIGVTLSEELNCTTLKDIPKTSNTSNQTFEVVGSVAGVVVVLTLAIVLSCFVHRHFTLICNIGFQRRSTHVKTADLIEEKSHYTAMSEQESENERNPYDVLTPTESSNQYEAIQMKESQKTDANTNECLSKPENIPPCDNPTNDSNKPGILKKTDASSSSNTEEYTNTSFVN</sequence>
<comment type="subcellular location">
    <subcellularLocation>
        <location evidence="1">Membrane</location>
        <topology evidence="1">Single-pass type I membrane protein</topology>
    </subcellularLocation>
</comment>
<dbReference type="GO" id="GO:0098609">
    <property type="term" value="P:cell-cell adhesion"/>
    <property type="evidence" value="ECO:0007669"/>
    <property type="project" value="TreeGrafter"/>
</dbReference>
<dbReference type="InterPro" id="IPR003599">
    <property type="entry name" value="Ig_sub"/>
</dbReference>
<evidence type="ECO:0000259" key="9">
    <source>
        <dbReference type="PROSITE" id="PS50835"/>
    </source>
</evidence>
<dbReference type="InterPro" id="IPR036179">
    <property type="entry name" value="Ig-like_dom_sf"/>
</dbReference>
<dbReference type="PANTHER" id="PTHR11640">
    <property type="entry name" value="NEPHRIN"/>
    <property type="match status" value="1"/>
</dbReference>
<evidence type="ECO:0000256" key="1">
    <source>
        <dbReference type="ARBA" id="ARBA00004479"/>
    </source>
</evidence>
<keyword evidence="2 7" id="KW-0472">Membrane</keyword>
<evidence type="ECO:0000256" key="8">
    <source>
        <dbReference type="SAM" id="SignalP"/>
    </source>
</evidence>
<dbReference type="OrthoDB" id="9442762at2759"/>
<evidence type="ECO:0000256" key="6">
    <source>
        <dbReference type="SAM" id="MobiDB-lite"/>
    </source>
</evidence>
<keyword evidence="11" id="KW-1185">Reference proteome</keyword>